<evidence type="ECO:0000256" key="1">
    <source>
        <dbReference type="ARBA" id="ARBA00004141"/>
    </source>
</evidence>
<evidence type="ECO:0000259" key="4">
    <source>
        <dbReference type="Pfam" id="PF09994"/>
    </source>
</evidence>
<dbReference type="AlphaFoldDB" id="A0A9P6IHZ7"/>
<feature type="transmembrane region" description="Helical" evidence="3">
    <location>
        <begin position="77"/>
        <end position="99"/>
    </location>
</feature>
<dbReference type="InterPro" id="IPR036259">
    <property type="entry name" value="MFS_trans_sf"/>
</dbReference>
<dbReference type="Gene3D" id="3.40.50.1820">
    <property type="entry name" value="alpha/beta hydrolase"/>
    <property type="match status" value="1"/>
</dbReference>
<dbReference type="Gene3D" id="1.20.1250.20">
    <property type="entry name" value="MFS general substrate transporter like domains"/>
    <property type="match status" value="2"/>
</dbReference>
<feature type="domain" description="T6SS Phospholipase effector Tle1-like catalytic" evidence="4">
    <location>
        <begin position="418"/>
        <end position="744"/>
    </location>
</feature>
<dbReference type="InterPro" id="IPR018712">
    <property type="entry name" value="Tle1-like_cat"/>
</dbReference>
<evidence type="ECO:0000256" key="2">
    <source>
        <dbReference type="SAM" id="MobiDB-lite"/>
    </source>
</evidence>
<dbReference type="InterPro" id="IPR011701">
    <property type="entry name" value="MFS"/>
</dbReference>
<feature type="transmembrane region" description="Helical" evidence="3">
    <location>
        <begin position="195"/>
        <end position="217"/>
    </location>
</feature>
<reference evidence="5" key="2">
    <citation type="submission" date="2020-11" db="EMBL/GenBank/DDBJ databases">
        <title>Whole genome sequencing of Colletotrichum sp.</title>
        <authorList>
            <person name="Li H."/>
        </authorList>
    </citation>
    <scope>NUCLEOTIDE SEQUENCE</scope>
    <source>
        <strain evidence="5">CkLH20</strain>
    </source>
</reference>
<dbReference type="Pfam" id="PF09994">
    <property type="entry name" value="T6SS_Tle1-like_cat"/>
    <property type="match status" value="1"/>
</dbReference>
<feature type="transmembrane region" description="Helical" evidence="3">
    <location>
        <begin position="35"/>
        <end position="57"/>
    </location>
</feature>
<dbReference type="CDD" id="cd17352">
    <property type="entry name" value="MFS_MCT_SLC16"/>
    <property type="match status" value="1"/>
</dbReference>
<feature type="transmembrane region" description="Helical" evidence="3">
    <location>
        <begin position="325"/>
        <end position="344"/>
    </location>
</feature>
<dbReference type="Pfam" id="PF07690">
    <property type="entry name" value="MFS_1"/>
    <property type="match status" value="1"/>
</dbReference>
<sequence length="949" mass="105094">MSVTEKTPSSVSSPVPEEEPVQAEGHDLPMDHGTIAWLQVLGCWILFANTWGLSNSFGVFQAYYTTELLPDDDPSKVAWIGSIQIFLMMLIGVCAGWLLDAGYLKFILICGTALTSLGLFMLSLCTEYWQILLAQAFCVGSGSGLLGLTSVAIIPLYFQRKRMVATGIAATGSSLAGIIYPIIERKLIPAIGFAWAVRVFAFIVTGSLLVCIAILRLRPNHKRRGALFRLKHFRDTPYVMFCIAFALMIGSVYVPFFFIDAYAIRLGVDPNTSYYILSAMNAASLLGRLAPNWLADKYGGMTVMIPCCIGSAIVLFLFRFAHSLPGLIVISIAYGFISGGMVSLPPATIANLTDDLSEYGTRMGMGYTIASLGALIGNPIGGAAQNRREGADSTEAIQKEFQGTWIFAGGFISGEEEDHVCQQVVFYSAGVGTGDGVNILERGRQATFGNGLVSDVIKAYHFIVTNYSPHDEIFCFGFSRGAYTARAVAGLITDIGIIHPHELDDFPDLYRLYQNHSHNDSFNFRQSKAYRQWITGKRKKGLEHLLQSPNESQDQWEQVPHTLPPEFTRVVQVVGVFDTVGALGIAYMSWTRGLMNEVARRAPFLGIDGLGFHNPSLSRYIKHAYHALALDEHKTAFTPTLWRLPLDGEQCTNCSDDRSKEDLAKDFRRLLTDGAMEDQISAAWKALIRREMSDQLKDDQPTLQQVWFPGSHINIGGGNPGILLGAPFDCEQLALISFTWMCDQISPFLKLDDEPRDDNGDQKTLSTLADREIASRGKLIEFSRQLQGLSINSALQLTRQALNYAGILKTDEGNDKWALGPIIMDSSAIVNLAPTGFFLANRTPGEYRKDDAGNDFGETNEAIHPSVFYRHDHLKSYNPGSLKDFTRSKKLNRSGGGQVQYLYEWRKGNLMIPEYVIKPEDRVSRQLADRSMGGKEFVGKLLTDHYDRM</sequence>
<keyword evidence="3" id="KW-1133">Transmembrane helix</keyword>
<protein>
    <submittedName>
        <fullName evidence="5">Major facilitator superfamily transporter</fullName>
    </submittedName>
</protein>
<name>A0A9P6IHZ7_9PEZI</name>
<dbReference type="OrthoDB" id="6509908at2759"/>
<keyword evidence="3" id="KW-0472">Membrane</keyword>
<dbReference type="PANTHER" id="PTHR33840:SF16">
    <property type="entry name" value="DUF2235 DOMAIN-CONTAINING PROTEIN"/>
    <property type="match status" value="1"/>
</dbReference>
<dbReference type="SUPFAM" id="SSF103473">
    <property type="entry name" value="MFS general substrate transporter"/>
    <property type="match status" value="1"/>
</dbReference>
<dbReference type="GO" id="GO:0016020">
    <property type="term" value="C:membrane"/>
    <property type="evidence" value="ECO:0007669"/>
    <property type="project" value="UniProtKB-SubCell"/>
</dbReference>
<feature type="transmembrane region" description="Helical" evidence="3">
    <location>
        <begin position="238"/>
        <end position="259"/>
    </location>
</feature>
<feature type="compositionally biased region" description="Low complexity" evidence="2">
    <location>
        <begin position="1"/>
        <end position="15"/>
    </location>
</feature>
<dbReference type="InterPro" id="IPR029058">
    <property type="entry name" value="AB_hydrolase_fold"/>
</dbReference>
<reference evidence="5" key="1">
    <citation type="submission" date="2020-03" db="EMBL/GenBank/DDBJ databases">
        <authorList>
            <person name="He L."/>
        </authorList>
    </citation>
    <scope>NUCLEOTIDE SEQUENCE</scope>
    <source>
        <strain evidence="5">CkLH20</strain>
    </source>
</reference>
<feature type="transmembrane region" description="Helical" evidence="3">
    <location>
        <begin position="298"/>
        <end position="318"/>
    </location>
</feature>
<dbReference type="RefSeq" id="XP_038748966.1">
    <property type="nucleotide sequence ID" value="XM_038885767.1"/>
</dbReference>
<dbReference type="PANTHER" id="PTHR33840">
    <property type="match status" value="1"/>
</dbReference>
<dbReference type="Proteomes" id="UP000781932">
    <property type="component" value="Unassembled WGS sequence"/>
</dbReference>
<evidence type="ECO:0000313" key="6">
    <source>
        <dbReference type="Proteomes" id="UP000781932"/>
    </source>
</evidence>
<accession>A0A9P6IHZ7</accession>
<comment type="caution">
    <text evidence="5">The sequence shown here is derived from an EMBL/GenBank/DDBJ whole genome shotgun (WGS) entry which is preliminary data.</text>
</comment>
<proteinExistence type="predicted"/>
<feature type="transmembrane region" description="Helical" evidence="3">
    <location>
        <begin position="130"/>
        <end position="157"/>
    </location>
</feature>
<comment type="subcellular location">
    <subcellularLocation>
        <location evidence="1">Membrane</location>
        <topology evidence="1">Multi-pass membrane protein</topology>
    </subcellularLocation>
</comment>
<organism evidence="5 6">
    <name type="scientific">Colletotrichum karsti</name>
    <dbReference type="NCBI Taxonomy" id="1095194"/>
    <lineage>
        <taxon>Eukaryota</taxon>
        <taxon>Fungi</taxon>
        <taxon>Dikarya</taxon>
        <taxon>Ascomycota</taxon>
        <taxon>Pezizomycotina</taxon>
        <taxon>Sordariomycetes</taxon>
        <taxon>Hypocreomycetidae</taxon>
        <taxon>Glomerellales</taxon>
        <taxon>Glomerellaceae</taxon>
        <taxon>Colletotrichum</taxon>
        <taxon>Colletotrichum boninense species complex</taxon>
    </lineage>
</organism>
<dbReference type="GeneID" id="62158841"/>
<keyword evidence="6" id="KW-1185">Reference proteome</keyword>
<feature type="transmembrane region" description="Helical" evidence="3">
    <location>
        <begin position="106"/>
        <end position="124"/>
    </location>
</feature>
<dbReference type="EMBL" id="JAATWM020000007">
    <property type="protein sequence ID" value="KAF9879505.1"/>
    <property type="molecule type" value="Genomic_DNA"/>
</dbReference>
<keyword evidence="3" id="KW-0812">Transmembrane</keyword>
<dbReference type="SUPFAM" id="SSF53474">
    <property type="entry name" value="alpha/beta-Hydrolases"/>
    <property type="match status" value="1"/>
</dbReference>
<feature type="region of interest" description="Disordered" evidence="2">
    <location>
        <begin position="1"/>
        <end position="24"/>
    </location>
</feature>
<evidence type="ECO:0000256" key="3">
    <source>
        <dbReference type="SAM" id="Phobius"/>
    </source>
</evidence>
<feature type="transmembrane region" description="Helical" evidence="3">
    <location>
        <begin position="164"/>
        <end position="183"/>
    </location>
</feature>
<dbReference type="GO" id="GO:0022857">
    <property type="term" value="F:transmembrane transporter activity"/>
    <property type="evidence" value="ECO:0007669"/>
    <property type="project" value="InterPro"/>
</dbReference>
<gene>
    <name evidence="5" type="ORF">CkaCkLH20_03048</name>
</gene>
<evidence type="ECO:0000313" key="5">
    <source>
        <dbReference type="EMBL" id="KAF9879505.1"/>
    </source>
</evidence>